<dbReference type="VEuPathDB" id="VectorBase:ISCW008446"/>
<dbReference type="HOGENOM" id="CLU_025645_1_0_1"/>
<dbReference type="EMBL" id="ABJB010183787">
    <property type="status" value="NOT_ANNOTATED_CDS"/>
    <property type="molecule type" value="Genomic_DNA"/>
</dbReference>
<dbReference type="PANTHER" id="PTHR14894:SF0">
    <property type="entry name" value="CDK5 REGULATORY SUBUNIT-ASSOCIATED PROTEIN 3"/>
    <property type="match status" value="1"/>
</dbReference>
<reference evidence="3" key="2">
    <citation type="submission" date="2020-05" db="UniProtKB">
        <authorList>
            <consortium name="EnsemblMetazoa"/>
        </authorList>
    </citation>
    <scope>IDENTIFICATION</scope>
    <source>
        <strain evidence="3">wikel</strain>
    </source>
</reference>
<organism>
    <name type="scientific">Ixodes scapularis</name>
    <name type="common">Black-legged tick</name>
    <name type="synonym">Deer tick</name>
    <dbReference type="NCBI Taxonomy" id="6945"/>
    <lineage>
        <taxon>Eukaryota</taxon>
        <taxon>Metazoa</taxon>
        <taxon>Ecdysozoa</taxon>
        <taxon>Arthropoda</taxon>
        <taxon>Chelicerata</taxon>
        <taxon>Arachnida</taxon>
        <taxon>Acari</taxon>
        <taxon>Parasitiformes</taxon>
        <taxon>Ixodida</taxon>
        <taxon>Ixodoidea</taxon>
        <taxon>Ixodidae</taxon>
        <taxon>Ixodinae</taxon>
        <taxon>Ixodes</taxon>
    </lineage>
</organism>
<dbReference type="AlphaFoldDB" id="B7PVQ8"/>
<dbReference type="PaxDb" id="6945-B7PVQ8"/>
<evidence type="ECO:0007829" key="5">
    <source>
        <dbReference type="PeptideAtlas" id="B7PVQ8"/>
    </source>
</evidence>
<evidence type="ECO:0000313" key="2">
    <source>
        <dbReference type="EMBL" id="EEC10680.1"/>
    </source>
</evidence>
<dbReference type="GO" id="GO:0012505">
    <property type="term" value="C:endomembrane system"/>
    <property type="evidence" value="ECO:0000318"/>
    <property type="project" value="GO_Central"/>
</dbReference>
<dbReference type="EMBL" id="DS801647">
    <property type="protein sequence ID" value="EEC10680.1"/>
    <property type="molecule type" value="Genomic_DNA"/>
</dbReference>
<evidence type="ECO:0000313" key="3">
    <source>
        <dbReference type="EnsemblMetazoa" id="ISCW008446-PA"/>
    </source>
</evidence>
<dbReference type="VEuPathDB" id="VectorBase:ISCI008446"/>
<dbReference type="Pfam" id="PF05600">
    <property type="entry name" value="CDK5RAP3"/>
    <property type="match status" value="1"/>
</dbReference>
<reference evidence="2 4" key="1">
    <citation type="submission" date="2008-03" db="EMBL/GenBank/DDBJ databases">
        <title>Annotation of Ixodes scapularis.</title>
        <authorList>
            <consortium name="Ixodes scapularis Genome Project Consortium"/>
            <person name="Caler E."/>
            <person name="Hannick L.I."/>
            <person name="Bidwell S."/>
            <person name="Joardar V."/>
            <person name="Thiagarajan M."/>
            <person name="Amedeo P."/>
            <person name="Galinsky K.J."/>
            <person name="Schobel S."/>
            <person name="Inman J."/>
            <person name="Hostetler J."/>
            <person name="Miller J."/>
            <person name="Hammond M."/>
            <person name="Megy K."/>
            <person name="Lawson D."/>
            <person name="Kodira C."/>
            <person name="Sutton G."/>
            <person name="Meyer J."/>
            <person name="Hill C.A."/>
            <person name="Birren B."/>
            <person name="Nene V."/>
            <person name="Collins F."/>
            <person name="Alarcon-Chaidez F."/>
            <person name="Wikel S."/>
            <person name="Strausberg R."/>
        </authorList>
    </citation>
    <scope>NUCLEOTIDE SEQUENCE [LARGE SCALE GENOMIC DNA]</scope>
    <source>
        <strain evidence="4">Wikel</strain>
        <strain evidence="2">Wikel colony</strain>
    </source>
</reference>
<dbReference type="Proteomes" id="UP000001555">
    <property type="component" value="Unassembled WGS sequence"/>
</dbReference>
<name>B7PVQ8_IXOSC</name>
<dbReference type="FunCoup" id="B7PVQ8">
    <property type="interactions" value="1289"/>
</dbReference>
<accession>B7PVQ8</accession>
<dbReference type="OrthoDB" id="340432at2759"/>
<evidence type="ECO:0000256" key="1">
    <source>
        <dbReference type="ARBA" id="ARBA00007478"/>
    </source>
</evidence>
<evidence type="ECO:0008006" key="6">
    <source>
        <dbReference type="Google" id="ProtNLM"/>
    </source>
</evidence>
<sequence length="486" mass="55027">MVPFQSFYIHYFHCQRIVEILRDTEASTKNLFGRYSSQRMKDWLEILRLYEKDNVYLAEAAQMLIRTVNYEVPALKRQILKCQQVQEETIKKEADYGKHAQDLKDRYKLECKQLGIKGECVKKELLLLLEELPGLFGSVVEALHKAEPAVQLYRLFLGFTLPDGEGKALPEVLPMMQYLVSHGNTSTYEWRHGEPPEVVEETLPILPVDVDNGNGDDQARLAISLHELLLVPPMPQFIIFPNTFVYFMGFNAGMYFNRVFCPKVDFGEGEEAVVVAAEDSISWDISVEADGTAADAPGAVAEPASDQGGAKVARGADALSLLHNPETRTLFLNELQELECFLAMRLSEMQLEGDALSASVLQEAPAEVQLHTRESVGALLDVVRSSLAQMTAVRMQHLYQLHSSAKYVDRLVETLQQKLYQADKMLQSQEAVVARRQEALDEQRQLQPKLDLVLLKTRQLQKQIQEEISKRYKDRPVNIMGGINVM</sequence>
<proteinExistence type="evidence at protein level"/>
<dbReference type="EnsemblMetazoa" id="ISCW008446-RA">
    <property type="protein sequence ID" value="ISCW008446-PA"/>
    <property type="gene ID" value="ISCW008446"/>
</dbReference>
<protein>
    <recommendedName>
        <fullName evidence="6">CDK5 regulatory subunit-associated protein 3</fullName>
    </recommendedName>
</protein>
<dbReference type="InParanoid" id="B7PVQ8"/>
<evidence type="ECO:0000313" key="4">
    <source>
        <dbReference type="Proteomes" id="UP000001555"/>
    </source>
</evidence>
<dbReference type="EMBL" id="ABJB010341760">
    <property type="status" value="NOT_ANNOTATED_CDS"/>
    <property type="molecule type" value="Genomic_DNA"/>
</dbReference>
<keyword evidence="4" id="KW-1185">Reference proteome</keyword>
<dbReference type="PANTHER" id="PTHR14894">
    <property type="entry name" value="CDK5 REGULATORY SUBUNIT-ASSOCIATED PROTEIN 3"/>
    <property type="match status" value="1"/>
</dbReference>
<comment type="similarity">
    <text evidence="1">Belongs to the CDK5RAP3 family.</text>
</comment>
<dbReference type="EMBL" id="ABJB011078888">
    <property type="status" value="NOT_ANNOTATED_CDS"/>
    <property type="molecule type" value="Genomic_DNA"/>
</dbReference>
<dbReference type="STRING" id="6945.B7PVQ8"/>
<dbReference type="InterPro" id="IPR008491">
    <property type="entry name" value="CDK5RAP3"/>
</dbReference>
<dbReference type="GO" id="GO:0007346">
    <property type="term" value="P:regulation of mitotic cell cycle"/>
    <property type="evidence" value="ECO:0000318"/>
    <property type="project" value="GO_Central"/>
</dbReference>
<keyword evidence="5" id="KW-1267">Proteomics identification</keyword>
<dbReference type="VEuPathDB" id="VectorBase:ISCP_028470"/>
<gene>
    <name evidence="2" type="ORF">IscW_ISCW008446</name>
</gene>
<dbReference type="EMBL" id="ABJB010533002">
    <property type="status" value="NOT_ANNOTATED_CDS"/>
    <property type="molecule type" value="Genomic_DNA"/>
</dbReference>